<dbReference type="GO" id="GO:1990961">
    <property type="term" value="P:xenobiotic detoxification by transmembrane export across the plasma membrane"/>
    <property type="evidence" value="ECO:0007669"/>
    <property type="project" value="UniProtKB-ARBA"/>
</dbReference>
<comment type="subcellular location">
    <subcellularLocation>
        <location evidence="1 9">Cell membrane</location>
        <topology evidence="1 9">Multi-pass membrane protein</topology>
    </subcellularLocation>
</comment>
<reference evidence="14" key="3">
    <citation type="submission" date="2017-10" db="EMBL/GenBank/DDBJ databases">
        <authorList>
            <person name="Frank J."/>
        </authorList>
    </citation>
    <scope>NUCLEOTIDE SEQUENCE [LARGE SCALE GENOMIC DNA]</scope>
</reference>
<dbReference type="KEGG" id="kst:KSMBR1_0637"/>
<evidence type="ECO:0000256" key="10">
    <source>
        <dbReference type="SAM" id="Phobius"/>
    </source>
</evidence>
<organism evidence="11">
    <name type="scientific">Kuenenia stuttgartiensis</name>
    <dbReference type="NCBI Taxonomy" id="174633"/>
    <lineage>
        <taxon>Bacteria</taxon>
        <taxon>Pseudomonadati</taxon>
        <taxon>Planctomycetota</taxon>
        <taxon>Candidatus Brocadiia</taxon>
        <taxon>Candidatus Brocadiales</taxon>
        <taxon>Candidatus Brocadiaceae</taxon>
        <taxon>Candidatus Kuenenia</taxon>
    </lineage>
</organism>
<proteinExistence type="inferred from homology"/>
<dbReference type="Pfam" id="PF00893">
    <property type="entry name" value="Multi_Drug_Res"/>
    <property type="match status" value="1"/>
</dbReference>
<evidence type="ECO:0000256" key="4">
    <source>
        <dbReference type="ARBA" id="ARBA00022692"/>
    </source>
</evidence>
<dbReference type="EMBL" id="CT573071">
    <property type="protein sequence ID" value="CAJ74277.1"/>
    <property type="molecule type" value="Genomic_DNA"/>
</dbReference>
<keyword evidence="14" id="KW-1185">Reference proteome</keyword>
<reference evidence="13" key="4">
    <citation type="submission" date="2017-10" db="EMBL/GenBank/DDBJ databases">
        <authorList>
            <person name="Banno H."/>
            <person name="Chua N.-H."/>
        </authorList>
    </citation>
    <scope>NUCLEOTIDE SEQUENCE [LARGE SCALE GENOMIC DNA]</scope>
    <source>
        <strain evidence="13">Kuenenia_mbr1_ru-nijmegen</strain>
    </source>
</reference>
<dbReference type="InterPro" id="IPR045324">
    <property type="entry name" value="Small_multidrug_res"/>
</dbReference>
<protein>
    <recommendedName>
        <fullName evidence="8">Guanidinium exporter</fullName>
    </recommendedName>
</protein>
<dbReference type="AlphaFoldDB" id="Q1Q2P2"/>
<dbReference type="PANTHER" id="PTHR30561:SF0">
    <property type="entry name" value="GUANIDINIUM EXPORTER"/>
    <property type="match status" value="1"/>
</dbReference>
<gene>
    <name evidence="11" type="primary">sugE</name>
    <name evidence="13" type="synonym">sugE_2</name>
    <name evidence="12" type="ORF">KsCSTR_19990</name>
    <name evidence="13" type="ORF">KSMBR1_0637</name>
    <name evidence="11" type="ORF">kuste3514</name>
</gene>
<dbReference type="EMBL" id="CP049055">
    <property type="protein sequence ID" value="QII11378.1"/>
    <property type="molecule type" value="Genomic_DNA"/>
</dbReference>
<evidence type="ECO:0000256" key="6">
    <source>
        <dbReference type="ARBA" id="ARBA00023136"/>
    </source>
</evidence>
<reference evidence="12 15" key="5">
    <citation type="submission" date="2020-02" db="EMBL/GenBank/DDBJ databases">
        <title>Newly sequenced genome of strain CSTR1 showed variability in Candidatus Kuenenia stuttgartiensis genomes.</title>
        <authorList>
            <person name="Ding C."/>
            <person name="Adrian L."/>
        </authorList>
    </citation>
    <scope>NUCLEOTIDE SEQUENCE [LARGE SCALE GENOMIC DNA]</scope>
    <source>
        <strain evidence="12 15">CSTR1</strain>
    </source>
</reference>
<accession>Q1Q2P2</accession>
<keyword evidence="2" id="KW-0813">Transport</keyword>
<reference evidence="11" key="2">
    <citation type="submission" date="2006-01" db="EMBL/GenBank/DDBJ databases">
        <authorList>
            <person name="Genoscope"/>
        </authorList>
    </citation>
    <scope>NUCLEOTIDE SEQUENCE</scope>
</reference>
<feature type="transmembrane region" description="Helical" evidence="10">
    <location>
        <begin position="33"/>
        <end position="53"/>
    </location>
</feature>
<dbReference type="InterPro" id="IPR000390">
    <property type="entry name" value="Small_drug/metabolite_transptr"/>
</dbReference>
<keyword evidence="4 9" id="KW-0812">Transmembrane</keyword>
<reference evidence="11" key="1">
    <citation type="journal article" date="2006" name="Nature">
        <title>Deciphering the evolution and metabolism of an anammox bacterium from a community genome.</title>
        <authorList>
            <person name="Strous M."/>
            <person name="Pelletier E."/>
            <person name="Mangenot S."/>
            <person name="Rattei T."/>
            <person name="Lehner A."/>
            <person name="Taylor M.W."/>
            <person name="Horn M."/>
            <person name="Daims H."/>
            <person name="Bartol-Mavel D."/>
            <person name="Wincker P."/>
            <person name="Barbe V."/>
            <person name="Fonknechten N."/>
            <person name="Vallenet D."/>
            <person name="Segurens B."/>
            <person name="Schenowitz-Truong C."/>
            <person name="Medigue C."/>
            <person name="Collingro A."/>
            <person name="Snel B."/>
            <person name="Dutilh B.E."/>
            <person name="OpDenCamp H.J.M."/>
            <person name="vanDerDrift C."/>
            <person name="Cirpus I."/>
            <person name="vanDePas-Schoonen K.T."/>
            <person name="Harhangi H.R."/>
            <person name="vanNiftrik L."/>
            <person name="Schmid M."/>
            <person name="Keltjens J."/>
            <person name="vanDeVossenberg J."/>
            <person name="Kartal B."/>
            <person name="Meier H."/>
            <person name="Frishman D."/>
            <person name="Huynen M.A."/>
            <person name="Mewes H."/>
            <person name="Weissenbach J."/>
            <person name="Jetten M.S.M."/>
            <person name="Wagner M."/>
            <person name="LePaslier D."/>
        </authorList>
    </citation>
    <scope>NUCLEOTIDE SEQUENCE</scope>
</reference>
<evidence type="ECO:0000256" key="9">
    <source>
        <dbReference type="RuleBase" id="RU003942"/>
    </source>
</evidence>
<dbReference type="Proteomes" id="UP000501926">
    <property type="component" value="Chromosome"/>
</dbReference>
<keyword evidence="3" id="KW-1003">Cell membrane</keyword>
<evidence type="ECO:0000256" key="7">
    <source>
        <dbReference type="ARBA" id="ARBA00038151"/>
    </source>
</evidence>
<evidence type="ECO:0000313" key="11">
    <source>
        <dbReference type="EMBL" id="CAJ74277.1"/>
    </source>
</evidence>
<keyword evidence="5 10" id="KW-1133">Transmembrane helix</keyword>
<keyword evidence="6 10" id="KW-0472">Membrane</keyword>
<dbReference type="GO" id="GO:0022857">
    <property type="term" value="F:transmembrane transporter activity"/>
    <property type="evidence" value="ECO:0007669"/>
    <property type="project" value="InterPro"/>
</dbReference>
<dbReference type="Gene3D" id="1.10.3730.20">
    <property type="match status" value="1"/>
</dbReference>
<dbReference type="PANTHER" id="PTHR30561">
    <property type="entry name" value="SMR FAMILY PROTON-DEPENDENT DRUG EFFLUX TRANSPORTER SUGE"/>
    <property type="match status" value="1"/>
</dbReference>
<evidence type="ECO:0000256" key="3">
    <source>
        <dbReference type="ARBA" id="ARBA00022475"/>
    </source>
</evidence>
<dbReference type="EMBL" id="LT934425">
    <property type="protein sequence ID" value="SOH03151.1"/>
    <property type="molecule type" value="Genomic_DNA"/>
</dbReference>
<dbReference type="SUPFAM" id="SSF103481">
    <property type="entry name" value="Multidrug resistance efflux transporter EmrE"/>
    <property type="match status" value="1"/>
</dbReference>
<evidence type="ECO:0000256" key="1">
    <source>
        <dbReference type="ARBA" id="ARBA00004651"/>
    </source>
</evidence>
<evidence type="ECO:0000256" key="5">
    <source>
        <dbReference type="ARBA" id="ARBA00022989"/>
    </source>
</evidence>
<evidence type="ECO:0000313" key="15">
    <source>
        <dbReference type="Proteomes" id="UP000501926"/>
    </source>
</evidence>
<evidence type="ECO:0000313" key="12">
    <source>
        <dbReference type="EMBL" id="QII11378.1"/>
    </source>
</evidence>
<feature type="transmembrane region" description="Helical" evidence="10">
    <location>
        <begin position="65"/>
        <end position="83"/>
    </location>
</feature>
<comment type="similarity">
    <text evidence="7">Belongs to the drug/metabolite transporter (DMT) superfamily. Small multidrug resistance (SMR) (TC 2.A.7.1) family. Gdx/SugE subfamily.</text>
</comment>
<dbReference type="InterPro" id="IPR037185">
    <property type="entry name" value="EmrE-like"/>
</dbReference>
<dbReference type="NCBIfam" id="NF008512">
    <property type="entry name" value="PRK11431.1"/>
    <property type="match status" value="1"/>
</dbReference>
<dbReference type="GO" id="GO:0005886">
    <property type="term" value="C:plasma membrane"/>
    <property type="evidence" value="ECO:0007669"/>
    <property type="project" value="UniProtKB-SubCell"/>
</dbReference>
<name>Q1Q2P2_KUEST</name>
<sequence length="139" mass="14706">MPVTYPIPLKGSEDDLTAPIYIGDDLSICEGKYMAWIILVIAGLFETGWAIGLKYTEGFTRLWPTVWTVLAMIISLWLLGIALKSLPIGTAYAILVGVGTVGTVALGIVLFGESTNTARLISIALIIAGIVGLKLATPA</sequence>
<evidence type="ECO:0000313" key="13">
    <source>
        <dbReference type="EMBL" id="SOH03151.1"/>
    </source>
</evidence>
<feature type="transmembrane region" description="Helical" evidence="10">
    <location>
        <begin position="89"/>
        <end position="111"/>
    </location>
</feature>
<dbReference type="FunFam" id="1.10.3730.20:FF:000001">
    <property type="entry name" value="Quaternary ammonium compound resistance transporter SugE"/>
    <property type="match status" value="1"/>
</dbReference>
<evidence type="ECO:0000256" key="8">
    <source>
        <dbReference type="ARBA" id="ARBA00039168"/>
    </source>
</evidence>
<feature type="transmembrane region" description="Helical" evidence="10">
    <location>
        <begin position="118"/>
        <end position="136"/>
    </location>
</feature>
<evidence type="ECO:0000313" key="14">
    <source>
        <dbReference type="Proteomes" id="UP000221734"/>
    </source>
</evidence>
<evidence type="ECO:0000256" key="2">
    <source>
        <dbReference type="ARBA" id="ARBA00022448"/>
    </source>
</evidence>
<dbReference type="Proteomes" id="UP000221734">
    <property type="component" value="Chromosome Kuenenia_stuttgartiensis_MBR1"/>
</dbReference>